<dbReference type="InterPro" id="IPR035919">
    <property type="entry name" value="EAL_sf"/>
</dbReference>
<dbReference type="CDD" id="cd01949">
    <property type="entry name" value="GGDEF"/>
    <property type="match status" value="1"/>
</dbReference>
<evidence type="ECO:0000256" key="2">
    <source>
        <dbReference type="SAM" id="Phobius"/>
    </source>
</evidence>
<evidence type="ECO:0000256" key="1">
    <source>
        <dbReference type="SAM" id="Coils"/>
    </source>
</evidence>
<protein>
    <submittedName>
        <fullName evidence="5">EAL domain-containing protein</fullName>
    </submittedName>
</protein>
<evidence type="ECO:0000259" key="3">
    <source>
        <dbReference type="PROSITE" id="PS50883"/>
    </source>
</evidence>
<feature type="domain" description="EAL" evidence="3">
    <location>
        <begin position="688"/>
        <end position="939"/>
    </location>
</feature>
<dbReference type="EMBL" id="JAABNT010000001">
    <property type="protein sequence ID" value="NEK20850.1"/>
    <property type="molecule type" value="Genomic_DNA"/>
</dbReference>
<evidence type="ECO:0000259" key="4">
    <source>
        <dbReference type="PROSITE" id="PS50887"/>
    </source>
</evidence>
<organism evidence="5 6">
    <name type="scientific">Sulfitobacter sediminilitoris</name>
    <dbReference type="NCBI Taxonomy" id="2698830"/>
    <lineage>
        <taxon>Bacteria</taxon>
        <taxon>Pseudomonadati</taxon>
        <taxon>Pseudomonadota</taxon>
        <taxon>Alphaproteobacteria</taxon>
        <taxon>Rhodobacterales</taxon>
        <taxon>Roseobacteraceae</taxon>
        <taxon>Sulfitobacter</taxon>
    </lineage>
</organism>
<dbReference type="PROSITE" id="PS50883">
    <property type="entry name" value="EAL"/>
    <property type="match status" value="1"/>
</dbReference>
<dbReference type="AlphaFoldDB" id="A0A6P0C604"/>
<dbReference type="Proteomes" id="UP000468591">
    <property type="component" value="Unassembled WGS sequence"/>
</dbReference>
<keyword evidence="2" id="KW-0812">Transmembrane</keyword>
<feature type="domain" description="GGDEF" evidence="4">
    <location>
        <begin position="546"/>
        <end position="679"/>
    </location>
</feature>
<name>A0A6P0C604_9RHOB</name>
<dbReference type="CDD" id="cd01948">
    <property type="entry name" value="EAL"/>
    <property type="match status" value="1"/>
</dbReference>
<comment type="caution">
    <text evidence="5">The sequence shown here is derived from an EMBL/GenBank/DDBJ whole genome shotgun (WGS) entry which is preliminary data.</text>
</comment>
<dbReference type="Gene3D" id="3.20.20.450">
    <property type="entry name" value="EAL domain"/>
    <property type="match status" value="1"/>
</dbReference>
<dbReference type="SUPFAM" id="SSF55073">
    <property type="entry name" value="Nucleotide cyclase"/>
    <property type="match status" value="1"/>
</dbReference>
<dbReference type="Pfam" id="PF00990">
    <property type="entry name" value="GGDEF"/>
    <property type="match status" value="1"/>
</dbReference>
<dbReference type="InterPro" id="IPR050706">
    <property type="entry name" value="Cyclic-di-GMP_PDE-like"/>
</dbReference>
<dbReference type="InterPro" id="IPR000160">
    <property type="entry name" value="GGDEF_dom"/>
</dbReference>
<dbReference type="InterPro" id="IPR043128">
    <property type="entry name" value="Rev_trsase/Diguanyl_cyclase"/>
</dbReference>
<dbReference type="PANTHER" id="PTHR33121">
    <property type="entry name" value="CYCLIC DI-GMP PHOSPHODIESTERASE PDEF"/>
    <property type="match status" value="1"/>
</dbReference>
<dbReference type="NCBIfam" id="TIGR00254">
    <property type="entry name" value="GGDEF"/>
    <property type="match status" value="1"/>
</dbReference>
<keyword evidence="6" id="KW-1185">Reference proteome</keyword>
<accession>A0A6P0C604</accession>
<dbReference type="PROSITE" id="PS50887">
    <property type="entry name" value="GGDEF"/>
    <property type="match status" value="1"/>
</dbReference>
<keyword evidence="2" id="KW-0472">Membrane</keyword>
<proteinExistence type="predicted"/>
<dbReference type="SMART" id="SM00052">
    <property type="entry name" value="EAL"/>
    <property type="match status" value="1"/>
</dbReference>
<sequence length="951" mass="103334">MATEKIAPFLKDKDPFTAVFLLVLAGLGVAFMVAIGWGWYALSAIDRSIQVWNNLDYVHSAADALEAEATVLQAGTQADAEIAGLDIGITELSRWVETRSLSVDLAKRSEAVRMHLVSLDDAQKRSAAAVDAFEENLSGIISAASFALSKKRADMDDLSAQEARLIQQEAEQSAAKERLYDSVLRAQRAERQISAGLRMGALGNSDEMLRSSAARALADLPDCIPEPAKPQCGASPARLKAALQQVAHSEDVAAILRMAYTAATAYQRALANDREVLHLEAATTQRAITAQRIALVQIQNEVERLSRFVTLSNTLRRSAIEVEAASLSDLDMVTTRARVTLTRFMAPARAIRPLLPDNGKGAASLIFLSDLLDRRWKSIGDALVARLEIEREIVAIKDRTEAAVEVARDQAVTAISTITSAGVAVTLALFTAVGFAAQILRRYVVMPVRSLTQAILSLARGERAELAYFGGALGLKALRDALISLREVFVERDALLSETSAQKEALEAAHDSIQYQALHDALTGLPNRRALETDMEALTSNEGDEKDFAFLHIDLDRFKEINDTLGHDAGDFILRHVAKILDEQKPDSTTVHRIGGDEFLLFVQSGASSIDLVALGQSIVTELGCPVDFQGRVCRYGASIGVARGSDSANDPHAALMHADVALYEMKRAGRNGVRCFTDAMRVEILRLRSTADDILRGLEEGEFVPFYQPQFRAGDRSLYGVEVLCRWQHPERGLLPPSEFLPVAEERNTIGEIDRSIFQIVANDVDLLQAAGQRIPKVGFNVTQDRLMQHSLIEELSAITGKGFGVAVELLESMSLDEPSENLRWALDSLQEAGVLIEIDDFGSHRASIAALTAVSPDAMKIDRTIVMPILEKPTQRELVRAIIGIGDTLGIDVVAEGVETEKHAEQLADMGCTALQGYALSHPLPLDALHTFLAEMAGKTAVSNKAKAS</sequence>
<dbReference type="GO" id="GO:0071111">
    <property type="term" value="F:cyclic-guanylate-specific phosphodiesterase activity"/>
    <property type="evidence" value="ECO:0007669"/>
    <property type="project" value="InterPro"/>
</dbReference>
<reference evidence="5 6" key="1">
    <citation type="submission" date="2020-01" db="EMBL/GenBank/DDBJ databases">
        <title>Sulfitobacter sediminilitoris sp. nov., isolated from a tidal flat.</title>
        <authorList>
            <person name="Park S."/>
            <person name="Yoon J.-H."/>
        </authorList>
    </citation>
    <scope>NUCLEOTIDE SEQUENCE [LARGE SCALE GENOMIC DNA]</scope>
    <source>
        <strain evidence="5 6">JBTF-M27</strain>
    </source>
</reference>
<keyword evidence="1" id="KW-0175">Coiled coil</keyword>
<dbReference type="Pfam" id="PF00563">
    <property type="entry name" value="EAL"/>
    <property type="match status" value="1"/>
</dbReference>
<dbReference type="SUPFAM" id="SSF141868">
    <property type="entry name" value="EAL domain-like"/>
    <property type="match status" value="1"/>
</dbReference>
<dbReference type="PANTHER" id="PTHR33121:SF70">
    <property type="entry name" value="SIGNALING PROTEIN YKOW"/>
    <property type="match status" value="1"/>
</dbReference>
<evidence type="ECO:0000313" key="6">
    <source>
        <dbReference type="Proteomes" id="UP000468591"/>
    </source>
</evidence>
<evidence type="ECO:0000313" key="5">
    <source>
        <dbReference type="EMBL" id="NEK20850.1"/>
    </source>
</evidence>
<feature type="coiled-coil region" evidence="1">
    <location>
        <begin position="148"/>
        <end position="178"/>
    </location>
</feature>
<keyword evidence="2" id="KW-1133">Transmembrane helix</keyword>
<dbReference type="InterPro" id="IPR029787">
    <property type="entry name" value="Nucleotide_cyclase"/>
</dbReference>
<dbReference type="SMART" id="SM00267">
    <property type="entry name" value="GGDEF"/>
    <property type="match status" value="1"/>
</dbReference>
<feature type="transmembrane region" description="Helical" evidence="2">
    <location>
        <begin position="16"/>
        <end position="40"/>
    </location>
</feature>
<dbReference type="RefSeq" id="WP_164351710.1">
    <property type="nucleotide sequence ID" value="NZ_JAABNT010000001.1"/>
</dbReference>
<dbReference type="Gene3D" id="3.30.70.270">
    <property type="match status" value="1"/>
</dbReference>
<dbReference type="InterPro" id="IPR001633">
    <property type="entry name" value="EAL_dom"/>
</dbReference>
<gene>
    <name evidence="5" type="ORF">GV827_00345</name>
</gene>